<feature type="binding site" evidence="9">
    <location>
        <position position="73"/>
    </location>
    <ligand>
        <name>substrate</name>
    </ligand>
</feature>
<organism evidence="11 12">
    <name type="scientific">Parapedobacter deserti</name>
    <dbReference type="NCBI Taxonomy" id="1912957"/>
    <lineage>
        <taxon>Bacteria</taxon>
        <taxon>Pseudomonadati</taxon>
        <taxon>Bacteroidota</taxon>
        <taxon>Sphingobacteriia</taxon>
        <taxon>Sphingobacteriales</taxon>
        <taxon>Sphingobacteriaceae</taxon>
        <taxon>Parapedobacter</taxon>
    </lineage>
</organism>
<comment type="subcellular location">
    <subcellularLocation>
        <location evidence="9">Cytoplasm</location>
    </subcellularLocation>
</comment>
<keyword evidence="5 9" id="KW-0067">ATP-binding</keyword>
<feature type="binding site" evidence="9">
    <location>
        <position position="98"/>
    </location>
    <ligand>
        <name>ATP</name>
        <dbReference type="ChEBI" id="CHEBI:30616"/>
    </ligand>
</feature>
<feature type="binding site" evidence="9">
    <location>
        <position position="9"/>
    </location>
    <ligand>
        <name>substrate</name>
    </ligand>
</feature>
<dbReference type="Pfam" id="PF01467">
    <property type="entry name" value="CTP_transf_like"/>
    <property type="match status" value="1"/>
</dbReference>
<comment type="similarity">
    <text evidence="9">Belongs to the bacterial CoaD family.</text>
</comment>
<evidence type="ECO:0000256" key="7">
    <source>
        <dbReference type="ARBA" id="ARBA00022993"/>
    </source>
</evidence>
<comment type="subunit">
    <text evidence="9">Homohexamer.</text>
</comment>
<dbReference type="InterPro" id="IPR004821">
    <property type="entry name" value="Cyt_trans-like"/>
</dbReference>
<dbReference type="RefSeq" id="WP_379021204.1">
    <property type="nucleotide sequence ID" value="NZ_JBHRTA010000022.1"/>
</dbReference>
<comment type="pathway">
    <text evidence="9">Cofactor biosynthesis; coenzyme A biosynthesis; CoA from (R)-pantothenate: step 4/5.</text>
</comment>
<feature type="site" description="Transition state stabilizer" evidence="9">
    <location>
        <position position="17"/>
    </location>
</feature>
<comment type="cofactor">
    <cofactor evidence="9">
        <name>Mg(2+)</name>
        <dbReference type="ChEBI" id="CHEBI:18420"/>
    </cofactor>
</comment>
<evidence type="ECO:0000256" key="6">
    <source>
        <dbReference type="ARBA" id="ARBA00022842"/>
    </source>
</evidence>
<dbReference type="GO" id="GO:0004595">
    <property type="term" value="F:pantetheine-phosphate adenylyltransferase activity"/>
    <property type="evidence" value="ECO:0007669"/>
    <property type="project" value="UniProtKB-EC"/>
</dbReference>
<dbReference type="Proteomes" id="UP001595526">
    <property type="component" value="Unassembled WGS sequence"/>
</dbReference>
<dbReference type="PANTHER" id="PTHR21342:SF1">
    <property type="entry name" value="PHOSPHOPANTETHEINE ADENYLYLTRANSFERASE"/>
    <property type="match status" value="1"/>
</dbReference>
<dbReference type="EMBL" id="JBHRTA010000022">
    <property type="protein sequence ID" value="MFC3197481.1"/>
    <property type="molecule type" value="Genomic_DNA"/>
</dbReference>
<reference evidence="12" key="1">
    <citation type="journal article" date="2019" name="Int. J. Syst. Evol. Microbiol.">
        <title>The Global Catalogue of Microorganisms (GCM) 10K type strain sequencing project: providing services to taxonomists for standard genome sequencing and annotation.</title>
        <authorList>
            <consortium name="The Broad Institute Genomics Platform"/>
            <consortium name="The Broad Institute Genome Sequencing Center for Infectious Disease"/>
            <person name="Wu L."/>
            <person name="Ma J."/>
        </authorList>
    </citation>
    <scope>NUCLEOTIDE SEQUENCE [LARGE SCALE GENOMIC DNA]</scope>
    <source>
        <strain evidence="12">KCTC 52416</strain>
    </source>
</reference>
<dbReference type="InterPro" id="IPR014729">
    <property type="entry name" value="Rossmann-like_a/b/a_fold"/>
</dbReference>
<dbReference type="InterPro" id="IPR001980">
    <property type="entry name" value="PPAT"/>
</dbReference>
<sequence length="165" mass="18236">MKIAVFPGSFDPITNAHVDIIERAALLFDKIYVAVGTNTTKKGFFSHDERVEIIHHVFRNRDSIKPVRFEGLTVDFCREVGARYILRGMRNAGDFEFEKAIAQNNTVLDPGIETIFLVSSSGLSHISSTIIREILINNGDASQLVPEAVMSAVTRKSTVAGRAND</sequence>
<evidence type="ECO:0000313" key="12">
    <source>
        <dbReference type="Proteomes" id="UP001595526"/>
    </source>
</evidence>
<name>A0ABV7JN44_9SPHI</name>
<keyword evidence="7 9" id="KW-0173">Coenzyme A biosynthesis</keyword>
<feature type="binding site" evidence="9">
    <location>
        <begin position="123"/>
        <end position="129"/>
    </location>
    <ligand>
        <name>ATP</name>
        <dbReference type="ChEBI" id="CHEBI:30616"/>
    </ligand>
</feature>
<dbReference type="NCBIfam" id="TIGR00125">
    <property type="entry name" value="cyt_tran_rel"/>
    <property type="match status" value="1"/>
</dbReference>
<keyword evidence="4 9" id="KW-0547">Nucleotide-binding</keyword>
<feature type="binding site" evidence="9">
    <location>
        <position position="17"/>
    </location>
    <ligand>
        <name>ATP</name>
        <dbReference type="ChEBI" id="CHEBI:30616"/>
    </ligand>
</feature>
<comment type="catalytic activity">
    <reaction evidence="8 9">
        <text>(R)-4'-phosphopantetheine + ATP + H(+) = 3'-dephospho-CoA + diphosphate</text>
        <dbReference type="Rhea" id="RHEA:19801"/>
        <dbReference type="ChEBI" id="CHEBI:15378"/>
        <dbReference type="ChEBI" id="CHEBI:30616"/>
        <dbReference type="ChEBI" id="CHEBI:33019"/>
        <dbReference type="ChEBI" id="CHEBI:57328"/>
        <dbReference type="ChEBI" id="CHEBI:61723"/>
        <dbReference type="EC" id="2.7.7.3"/>
    </reaction>
</comment>
<comment type="function">
    <text evidence="9">Reversibly transfers an adenylyl group from ATP to 4'-phosphopantetheine, yielding dephospho-CoA (dPCoA) and pyrophosphate.</text>
</comment>
<dbReference type="NCBIfam" id="TIGR01510">
    <property type="entry name" value="coaD_prev_kdtB"/>
    <property type="match status" value="1"/>
</dbReference>
<feature type="binding site" evidence="9">
    <location>
        <position position="41"/>
    </location>
    <ligand>
        <name>substrate</name>
    </ligand>
</feature>
<keyword evidence="12" id="KW-1185">Reference proteome</keyword>
<evidence type="ECO:0000256" key="5">
    <source>
        <dbReference type="ARBA" id="ARBA00022840"/>
    </source>
</evidence>
<dbReference type="EC" id="2.7.7.3" evidence="9"/>
<feature type="binding site" evidence="9">
    <location>
        <position position="87"/>
    </location>
    <ligand>
        <name>substrate</name>
    </ligand>
</feature>
<keyword evidence="6 9" id="KW-0460">Magnesium</keyword>
<evidence type="ECO:0000256" key="9">
    <source>
        <dbReference type="HAMAP-Rule" id="MF_00151"/>
    </source>
</evidence>
<keyword evidence="3 9" id="KW-0548">Nucleotidyltransferase</keyword>
<proteinExistence type="inferred from homology"/>
<evidence type="ECO:0000256" key="4">
    <source>
        <dbReference type="ARBA" id="ARBA00022741"/>
    </source>
</evidence>
<feature type="binding site" evidence="9">
    <location>
        <begin position="9"/>
        <end position="10"/>
    </location>
    <ligand>
        <name>ATP</name>
        <dbReference type="ChEBI" id="CHEBI:30616"/>
    </ligand>
</feature>
<evidence type="ECO:0000259" key="10">
    <source>
        <dbReference type="Pfam" id="PF01467"/>
    </source>
</evidence>
<evidence type="ECO:0000256" key="1">
    <source>
        <dbReference type="ARBA" id="ARBA00022490"/>
    </source>
</evidence>
<dbReference type="HAMAP" id="MF_00151">
    <property type="entry name" value="PPAT_bact"/>
    <property type="match status" value="1"/>
</dbReference>
<dbReference type="SUPFAM" id="SSF52374">
    <property type="entry name" value="Nucleotidylyl transferase"/>
    <property type="match status" value="1"/>
</dbReference>
<comment type="caution">
    <text evidence="11">The sequence shown here is derived from an EMBL/GenBank/DDBJ whole genome shotgun (WGS) entry which is preliminary data.</text>
</comment>
<evidence type="ECO:0000313" key="11">
    <source>
        <dbReference type="EMBL" id="MFC3197481.1"/>
    </source>
</evidence>
<evidence type="ECO:0000256" key="8">
    <source>
        <dbReference type="ARBA" id="ARBA00029346"/>
    </source>
</evidence>
<dbReference type="PRINTS" id="PR01020">
    <property type="entry name" value="LPSBIOSNTHSS"/>
</dbReference>
<dbReference type="PANTHER" id="PTHR21342">
    <property type="entry name" value="PHOSPHOPANTETHEINE ADENYLYLTRANSFERASE"/>
    <property type="match status" value="1"/>
</dbReference>
<accession>A0ABV7JN44</accession>
<gene>
    <name evidence="9 11" type="primary">coaD</name>
    <name evidence="11" type="ORF">ACFOET_07635</name>
</gene>
<protein>
    <recommendedName>
        <fullName evidence="9">Phosphopantetheine adenylyltransferase</fullName>
        <ecNumber evidence="9">2.7.7.3</ecNumber>
    </recommendedName>
    <alternativeName>
        <fullName evidence="9">Dephospho-CoA pyrophosphorylase</fullName>
    </alternativeName>
    <alternativeName>
        <fullName evidence="9">Pantetheine-phosphate adenylyltransferase</fullName>
        <shortName evidence="9">PPAT</shortName>
    </alternativeName>
</protein>
<dbReference type="Gene3D" id="3.40.50.620">
    <property type="entry name" value="HUPs"/>
    <property type="match status" value="1"/>
</dbReference>
<feature type="binding site" evidence="9">
    <location>
        <begin position="88"/>
        <end position="90"/>
    </location>
    <ligand>
        <name>ATP</name>
        <dbReference type="ChEBI" id="CHEBI:30616"/>
    </ligand>
</feature>
<evidence type="ECO:0000256" key="2">
    <source>
        <dbReference type="ARBA" id="ARBA00022679"/>
    </source>
</evidence>
<keyword evidence="2 9" id="KW-0808">Transferase</keyword>
<keyword evidence="1 9" id="KW-0963">Cytoplasm</keyword>
<evidence type="ECO:0000256" key="3">
    <source>
        <dbReference type="ARBA" id="ARBA00022695"/>
    </source>
</evidence>
<feature type="domain" description="Cytidyltransferase-like" evidence="10">
    <location>
        <begin position="5"/>
        <end position="133"/>
    </location>
</feature>